<dbReference type="Proteomes" id="UP000001997">
    <property type="component" value="Unassembled WGS sequence"/>
</dbReference>
<reference evidence="2 3" key="1">
    <citation type="journal article" date="2009" name="Nature">
        <title>Evolution of pathogenicity and sexual reproduction in eight Candida genomes.</title>
        <authorList>
            <person name="Butler G."/>
            <person name="Rasmussen M.D."/>
            <person name="Lin M.F."/>
            <person name="Santos M.A."/>
            <person name="Sakthikumar S."/>
            <person name="Munro C.A."/>
            <person name="Rheinbay E."/>
            <person name="Grabherr M."/>
            <person name="Forche A."/>
            <person name="Reedy J.L."/>
            <person name="Agrafioti I."/>
            <person name="Arnaud M.B."/>
            <person name="Bates S."/>
            <person name="Brown A.J."/>
            <person name="Brunke S."/>
            <person name="Costanzo M.C."/>
            <person name="Fitzpatrick D.A."/>
            <person name="de Groot P.W."/>
            <person name="Harris D."/>
            <person name="Hoyer L.L."/>
            <person name="Hube B."/>
            <person name="Klis F.M."/>
            <person name="Kodira C."/>
            <person name="Lennard N."/>
            <person name="Logue M.E."/>
            <person name="Martin R."/>
            <person name="Neiman A.M."/>
            <person name="Nikolaou E."/>
            <person name="Quail M.A."/>
            <person name="Quinn J."/>
            <person name="Santos M.C."/>
            <person name="Schmitzberger F.F."/>
            <person name="Sherlock G."/>
            <person name="Shah P."/>
            <person name="Silverstein K.A."/>
            <person name="Skrzypek M.S."/>
            <person name="Soll D."/>
            <person name="Staggs R."/>
            <person name="Stansfield I."/>
            <person name="Stumpf M.P."/>
            <person name="Sudbery P.E."/>
            <person name="Srikantha T."/>
            <person name="Zeng Q."/>
            <person name="Berman J."/>
            <person name="Berriman M."/>
            <person name="Heitman J."/>
            <person name="Gow N.A."/>
            <person name="Lorenz M.C."/>
            <person name="Birren B.W."/>
            <person name="Kellis M."/>
            <person name="Cuomo C.A."/>
        </authorList>
    </citation>
    <scope>NUCLEOTIDE SEQUENCE [LARGE SCALE GENOMIC DNA]</scope>
    <source>
        <strain evidence="3">ATCC 6260 / CBS 566 / DSM 6381 / JCM 1539 / NBRC 10279 / NRRL Y-324</strain>
    </source>
</reference>
<keyword evidence="3" id="KW-1185">Reference proteome</keyword>
<gene>
    <name evidence="2" type="ORF">PGUG_03237</name>
</gene>
<accession>A5DIY6</accession>
<dbReference type="EMBL" id="CH408157">
    <property type="protein sequence ID" value="EDK39139.2"/>
    <property type="molecule type" value="Genomic_DNA"/>
</dbReference>
<sequence length="166" mass="18693">MGKKRITKASSARRKIRYSIPTLLKLRNVQSRVRFRENFTDFIAQCSTKNHRKRSERYTTGIPWDPNEDWSFPASTPIMTFNGQSYLLIPVSSVPNNAVPLPVRVILPAGGDESKKFQEPEISPKSPDFSSDKTTNENTPAVDEETDDSSYESSSVQIEILIGPNT</sequence>
<name>A5DIY6_PICGU</name>
<dbReference type="VEuPathDB" id="FungiDB:PGUG_03237"/>
<dbReference type="GeneID" id="5127070"/>
<dbReference type="AlphaFoldDB" id="A5DIY6"/>
<evidence type="ECO:0000256" key="1">
    <source>
        <dbReference type="SAM" id="MobiDB-lite"/>
    </source>
</evidence>
<dbReference type="HOGENOM" id="CLU_1603368_0_0_1"/>
<dbReference type="OrthoDB" id="10358974at2759"/>
<evidence type="ECO:0000313" key="2">
    <source>
        <dbReference type="EMBL" id="EDK39139.2"/>
    </source>
</evidence>
<dbReference type="KEGG" id="pgu:PGUG_03237"/>
<dbReference type="RefSeq" id="XP_001485508.2">
    <property type="nucleotide sequence ID" value="XM_001485458.1"/>
</dbReference>
<feature type="region of interest" description="Disordered" evidence="1">
    <location>
        <begin position="112"/>
        <end position="166"/>
    </location>
</feature>
<protein>
    <submittedName>
        <fullName evidence="2">Uncharacterized protein</fullName>
    </submittedName>
</protein>
<dbReference type="InParanoid" id="A5DIY6"/>
<organism evidence="2 3">
    <name type="scientific">Meyerozyma guilliermondii (strain ATCC 6260 / CBS 566 / DSM 6381 / JCM 1539 / NBRC 10279 / NRRL Y-324)</name>
    <name type="common">Yeast</name>
    <name type="synonym">Candida guilliermondii</name>
    <dbReference type="NCBI Taxonomy" id="294746"/>
    <lineage>
        <taxon>Eukaryota</taxon>
        <taxon>Fungi</taxon>
        <taxon>Dikarya</taxon>
        <taxon>Ascomycota</taxon>
        <taxon>Saccharomycotina</taxon>
        <taxon>Pichiomycetes</taxon>
        <taxon>Debaryomycetaceae</taxon>
        <taxon>Meyerozyma</taxon>
    </lineage>
</organism>
<evidence type="ECO:0000313" key="3">
    <source>
        <dbReference type="Proteomes" id="UP000001997"/>
    </source>
</evidence>
<proteinExistence type="predicted"/>